<evidence type="ECO:0000256" key="3">
    <source>
        <dbReference type="PROSITE-ProRule" id="PRU00023"/>
    </source>
</evidence>
<dbReference type="InterPro" id="IPR050776">
    <property type="entry name" value="Ank_Repeat/CDKN_Inhibitor"/>
</dbReference>
<evidence type="ECO:0000313" key="4">
    <source>
        <dbReference type="EMBL" id="KAJ7371086.1"/>
    </source>
</evidence>
<evidence type="ECO:0000256" key="1">
    <source>
        <dbReference type="ARBA" id="ARBA00022737"/>
    </source>
</evidence>
<dbReference type="InterPro" id="IPR002110">
    <property type="entry name" value="Ankyrin_rpt"/>
</dbReference>
<name>A0A9W9YX57_9CNID</name>
<dbReference type="Pfam" id="PF00023">
    <property type="entry name" value="Ank"/>
    <property type="match status" value="1"/>
</dbReference>
<dbReference type="InterPro" id="IPR036770">
    <property type="entry name" value="Ankyrin_rpt-contain_sf"/>
</dbReference>
<keyword evidence="2 3" id="KW-0040">ANK repeat</keyword>
<protein>
    <submittedName>
        <fullName evidence="4">Ankyrin repeat and SAM domain-containing protein 3</fullName>
    </submittedName>
</protein>
<dbReference type="SUPFAM" id="SSF48403">
    <property type="entry name" value="Ankyrin repeat"/>
    <property type="match status" value="1"/>
</dbReference>
<keyword evidence="1" id="KW-0677">Repeat</keyword>
<dbReference type="AlphaFoldDB" id="A0A9W9YX57"/>
<reference evidence="4" key="1">
    <citation type="submission" date="2023-01" db="EMBL/GenBank/DDBJ databases">
        <title>Genome assembly of the deep-sea coral Lophelia pertusa.</title>
        <authorList>
            <person name="Herrera S."/>
            <person name="Cordes E."/>
        </authorList>
    </citation>
    <scope>NUCLEOTIDE SEQUENCE</scope>
    <source>
        <strain evidence="4">USNM1676648</strain>
        <tissue evidence="4">Polyp</tissue>
    </source>
</reference>
<evidence type="ECO:0000256" key="2">
    <source>
        <dbReference type="ARBA" id="ARBA00023043"/>
    </source>
</evidence>
<dbReference type="Gene3D" id="1.25.40.20">
    <property type="entry name" value="Ankyrin repeat-containing domain"/>
    <property type="match status" value="1"/>
</dbReference>
<keyword evidence="5" id="KW-1185">Reference proteome</keyword>
<dbReference type="PANTHER" id="PTHR24201">
    <property type="entry name" value="ANK_REP_REGION DOMAIN-CONTAINING PROTEIN"/>
    <property type="match status" value="1"/>
</dbReference>
<accession>A0A9W9YX57</accession>
<sequence>MNDCSNLWNEDEVIKMDIFTACAIGRYSCVQQHLADGMELADLDRPNCGGWTPLMYAAYVRARQHRQSPPRLSCRRECTHNEEWSDSAYARRKLWDRICQNGADKELRECRLGLTPLLAAAREGHEVIFEELVRCNADMNARTKHGENVRSLARQQGNMAVVNIIDQQAFHNLPN</sequence>
<dbReference type="PROSITE" id="PS50297">
    <property type="entry name" value="ANK_REP_REGION"/>
    <property type="match status" value="1"/>
</dbReference>
<dbReference type="PANTHER" id="PTHR24201:SF2">
    <property type="entry name" value="ANKYRIN REPEAT DOMAIN-CONTAINING PROTEIN 42"/>
    <property type="match status" value="1"/>
</dbReference>
<dbReference type="OrthoDB" id="539213at2759"/>
<dbReference type="EMBL" id="MU826851">
    <property type="protein sequence ID" value="KAJ7371086.1"/>
    <property type="molecule type" value="Genomic_DNA"/>
</dbReference>
<feature type="repeat" description="ANK" evidence="3">
    <location>
        <begin position="112"/>
        <end position="144"/>
    </location>
</feature>
<dbReference type="Proteomes" id="UP001163046">
    <property type="component" value="Unassembled WGS sequence"/>
</dbReference>
<dbReference type="GO" id="GO:0005634">
    <property type="term" value="C:nucleus"/>
    <property type="evidence" value="ECO:0007669"/>
    <property type="project" value="TreeGrafter"/>
</dbReference>
<organism evidence="4 5">
    <name type="scientific">Desmophyllum pertusum</name>
    <dbReference type="NCBI Taxonomy" id="174260"/>
    <lineage>
        <taxon>Eukaryota</taxon>
        <taxon>Metazoa</taxon>
        <taxon>Cnidaria</taxon>
        <taxon>Anthozoa</taxon>
        <taxon>Hexacorallia</taxon>
        <taxon>Scleractinia</taxon>
        <taxon>Caryophylliina</taxon>
        <taxon>Caryophylliidae</taxon>
        <taxon>Desmophyllum</taxon>
    </lineage>
</organism>
<comment type="caution">
    <text evidence="4">The sequence shown here is derived from an EMBL/GenBank/DDBJ whole genome shotgun (WGS) entry which is preliminary data.</text>
</comment>
<dbReference type="PROSITE" id="PS50088">
    <property type="entry name" value="ANK_REPEAT"/>
    <property type="match status" value="1"/>
</dbReference>
<gene>
    <name evidence="4" type="primary">ANKS3_1</name>
    <name evidence="4" type="ORF">OS493_027774</name>
</gene>
<evidence type="ECO:0000313" key="5">
    <source>
        <dbReference type="Proteomes" id="UP001163046"/>
    </source>
</evidence>
<proteinExistence type="predicted"/>